<organism evidence="2 3">
    <name type="scientific">Eumeta variegata</name>
    <name type="common">Bagworm moth</name>
    <name type="synonym">Eumeta japonica</name>
    <dbReference type="NCBI Taxonomy" id="151549"/>
    <lineage>
        <taxon>Eukaryota</taxon>
        <taxon>Metazoa</taxon>
        <taxon>Ecdysozoa</taxon>
        <taxon>Arthropoda</taxon>
        <taxon>Hexapoda</taxon>
        <taxon>Insecta</taxon>
        <taxon>Pterygota</taxon>
        <taxon>Neoptera</taxon>
        <taxon>Endopterygota</taxon>
        <taxon>Lepidoptera</taxon>
        <taxon>Glossata</taxon>
        <taxon>Ditrysia</taxon>
        <taxon>Tineoidea</taxon>
        <taxon>Psychidae</taxon>
        <taxon>Oiketicinae</taxon>
        <taxon>Eumeta</taxon>
    </lineage>
</organism>
<comment type="caution">
    <text evidence="2">The sequence shown here is derived from an EMBL/GenBank/DDBJ whole genome shotgun (WGS) entry which is preliminary data.</text>
</comment>
<gene>
    <name evidence="2" type="ORF">EVAR_75411_1</name>
</gene>
<sequence length="108" mass="11856">MRCSHAASAGAVSSKSASGTHVRAHLTTRPMAVEIARSSRVQARRLGEEIRARRRRDISISADAVIGARQRATPNKNEYLPCKSADLLQEHADEKTFDGCQTILKNSR</sequence>
<feature type="region of interest" description="Disordered" evidence="1">
    <location>
        <begin position="1"/>
        <end position="25"/>
    </location>
</feature>
<evidence type="ECO:0000313" key="3">
    <source>
        <dbReference type="Proteomes" id="UP000299102"/>
    </source>
</evidence>
<name>A0A4C1TMH2_EUMVA</name>
<feature type="compositionally biased region" description="Low complexity" evidence="1">
    <location>
        <begin position="1"/>
        <end position="18"/>
    </location>
</feature>
<protein>
    <submittedName>
        <fullName evidence="2">Uncharacterized protein</fullName>
    </submittedName>
</protein>
<dbReference type="Proteomes" id="UP000299102">
    <property type="component" value="Unassembled WGS sequence"/>
</dbReference>
<accession>A0A4C1TMH2</accession>
<evidence type="ECO:0000256" key="1">
    <source>
        <dbReference type="SAM" id="MobiDB-lite"/>
    </source>
</evidence>
<proteinExistence type="predicted"/>
<dbReference type="AlphaFoldDB" id="A0A4C1TMH2"/>
<keyword evidence="3" id="KW-1185">Reference proteome</keyword>
<reference evidence="2 3" key="1">
    <citation type="journal article" date="2019" name="Commun. Biol.">
        <title>The bagworm genome reveals a unique fibroin gene that provides high tensile strength.</title>
        <authorList>
            <person name="Kono N."/>
            <person name="Nakamura H."/>
            <person name="Ohtoshi R."/>
            <person name="Tomita M."/>
            <person name="Numata K."/>
            <person name="Arakawa K."/>
        </authorList>
    </citation>
    <scope>NUCLEOTIDE SEQUENCE [LARGE SCALE GENOMIC DNA]</scope>
</reference>
<evidence type="ECO:0000313" key="2">
    <source>
        <dbReference type="EMBL" id="GBP14820.1"/>
    </source>
</evidence>
<dbReference type="EMBL" id="BGZK01000067">
    <property type="protein sequence ID" value="GBP14820.1"/>
    <property type="molecule type" value="Genomic_DNA"/>
</dbReference>